<dbReference type="RefSeq" id="WP_010767030.1">
    <property type="nucleotide sequence ID" value="NZ_ASWE01000004.1"/>
</dbReference>
<dbReference type="Pfam" id="PF03610">
    <property type="entry name" value="EIIA-man"/>
    <property type="match status" value="1"/>
</dbReference>
<keyword evidence="7" id="KW-0418">Kinase</keyword>
<dbReference type="SUPFAM" id="SSF53062">
    <property type="entry name" value="PTS system fructose IIA component-like"/>
    <property type="match status" value="1"/>
</dbReference>
<keyword evidence="6" id="KW-0598">Phosphotransferase system</keyword>
<dbReference type="GO" id="GO:0009401">
    <property type="term" value="P:phosphoenolpyruvate-dependent sugar phosphotransferase system"/>
    <property type="evidence" value="ECO:0007669"/>
    <property type="project" value="UniProtKB-KW"/>
</dbReference>
<dbReference type="Gene3D" id="3.40.50.510">
    <property type="entry name" value="Phosphotransferase system, mannose-type IIA component"/>
    <property type="match status" value="1"/>
</dbReference>
<evidence type="ECO:0000256" key="3">
    <source>
        <dbReference type="ARBA" id="ARBA00022490"/>
    </source>
</evidence>
<keyword evidence="5" id="KW-0808">Transferase</keyword>
<dbReference type="eggNOG" id="COG2893">
    <property type="taxonomic scope" value="Bacteria"/>
</dbReference>
<name>R3U4D2_9ENTE</name>
<dbReference type="GO" id="GO:0016020">
    <property type="term" value="C:membrane"/>
    <property type="evidence" value="ECO:0007669"/>
    <property type="project" value="InterPro"/>
</dbReference>
<keyword evidence="2" id="KW-0813">Transport</keyword>
<evidence type="ECO:0000256" key="6">
    <source>
        <dbReference type="ARBA" id="ARBA00022683"/>
    </source>
</evidence>
<sequence length="133" mass="14574">MKNELILMSHGMMAKEMLNSAKMILGDQIDYPVVCMSPEDGINGTKAKLVKILEQISGDKKIIILADLMGGTPANVASMAALEDSRISVVTGMNLGMILESFFSLEEEYLEKKLIEIGIQGILKPQVQETEDE</sequence>
<organism evidence="9 10">
    <name type="scientific">Enterococcus phoeniculicola ATCC BAA-412</name>
    <dbReference type="NCBI Taxonomy" id="1158610"/>
    <lineage>
        <taxon>Bacteria</taxon>
        <taxon>Bacillati</taxon>
        <taxon>Bacillota</taxon>
        <taxon>Bacilli</taxon>
        <taxon>Lactobacillales</taxon>
        <taxon>Enterococcaceae</taxon>
        <taxon>Enterococcus</taxon>
    </lineage>
</organism>
<dbReference type="CDD" id="cd00006">
    <property type="entry name" value="PTS_IIA_man"/>
    <property type="match status" value="1"/>
</dbReference>
<dbReference type="AlphaFoldDB" id="R3U4D2"/>
<evidence type="ECO:0000256" key="2">
    <source>
        <dbReference type="ARBA" id="ARBA00022448"/>
    </source>
</evidence>
<evidence type="ECO:0000256" key="7">
    <source>
        <dbReference type="ARBA" id="ARBA00022777"/>
    </source>
</evidence>
<evidence type="ECO:0000259" key="8">
    <source>
        <dbReference type="PROSITE" id="PS51096"/>
    </source>
</evidence>
<dbReference type="InterPro" id="IPR051471">
    <property type="entry name" value="Bacterial_PTS_sugar_comp"/>
</dbReference>
<comment type="subcellular location">
    <subcellularLocation>
        <location evidence="1">Cytoplasm</location>
    </subcellularLocation>
</comment>
<dbReference type="InterPro" id="IPR036662">
    <property type="entry name" value="PTS_EIIA_man-typ_sf"/>
</dbReference>
<dbReference type="InterPro" id="IPR033887">
    <property type="entry name" value="PTS_IIA_man"/>
</dbReference>
<dbReference type="GO" id="GO:0005737">
    <property type="term" value="C:cytoplasm"/>
    <property type="evidence" value="ECO:0007669"/>
    <property type="project" value="UniProtKB-SubCell"/>
</dbReference>
<dbReference type="PATRIC" id="fig|1158610.3.peg.329"/>
<reference evidence="9 10" key="1">
    <citation type="submission" date="2013-02" db="EMBL/GenBank/DDBJ databases">
        <title>The Genome Sequence of Enterococcus phoeniculicola BAA-412.</title>
        <authorList>
            <consortium name="The Broad Institute Genome Sequencing Platform"/>
            <consortium name="The Broad Institute Genome Sequencing Center for Infectious Disease"/>
            <person name="Earl A.M."/>
            <person name="Gilmore M.S."/>
            <person name="Lebreton F."/>
            <person name="Walker B."/>
            <person name="Young S.K."/>
            <person name="Zeng Q."/>
            <person name="Gargeya S."/>
            <person name="Fitzgerald M."/>
            <person name="Haas B."/>
            <person name="Abouelleil A."/>
            <person name="Alvarado L."/>
            <person name="Arachchi H.M."/>
            <person name="Berlin A.M."/>
            <person name="Chapman S.B."/>
            <person name="Dewar J."/>
            <person name="Goldberg J."/>
            <person name="Griggs A."/>
            <person name="Gujja S."/>
            <person name="Hansen M."/>
            <person name="Howarth C."/>
            <person name="Imamovic A."/>
            <person name="Larimer J."/>
            <person name="McCowan C."/>
            <person name="Murphy C."/>
            <person name="Neiman D."/>
            <person name="Pearson M."/>
            <person name="Priest M."/>
            <person name="Roberts A."/>
            <person name="Saif S."/>
            <person name="Shea T."/>
            <person name="Sisk P."/>
            <person name="Sykes S."/>
            <person name="Wortman J."/>
            <person name="Nusbaum C."/>
            <person name="Birren B."/>
        </authorList>
    </citation>
    <scope>NUCLEOTIDE SEQUENCE [LARGE SCALE GENOMIC DNA]</scope>
    <source>
        <strain evidence="9 10">ATCC BAA-412</strain>
    </source>
</reference>
<keyword evidence="4" id="KW-0762">Sugar transport</keyword>
<evidence type="ECO:0000256" key="1">
    <source>
        <dbReference type="ARBA" id="ARBA00004496"/>
    </source>
</evidence>
<accession>R3U4D2</accession>
<gene>
    <name evidence="9" type="ORF">UC3_00355</name>
</gene>
<dbReference type="OrthoDB" id="6623712at2"/>
<proteinExistence type="predicted"/>
<keyword evidence="10" id="KW-1185">Reference proteome</keyword>
<protein>
    <submittedName>
        <fullName evidence="9">PTS system, mannose/fructose/sorbose family, IIA component</fullName>
    </submittedName>
</protein>
<dbReference type="Proteomes" id="UP000013785">
    <property type="component" value="Unassembled WGS sequence"/>
</dbReference>
<evidence type="ECO:0000313" key="10">
    <source>
        <dbReference type="Proteomes" id="UP000013785"/>
    </source>
</evidence>
<dbReference type="HOGENOM" id="CLU_123235_1_2_9"/>
<dbReference type="InterPro" id="IPR004701">
    <property type="entry name" value="PTS_EIIA_man-typ"/>
</dbReference>
<keyword evidence="3" id="KW-0963">Cytoplasm</keyword>
<dbReference type="EMBL" id="AJAT01000007">
    <property type="protein sequence ID" value="EOL48804.1"/>
    <property type="molecule type" value="Genomic_DNA"/>
</dbReference>
<dbReference type="STRING" id="154621.RV11_GL003299"/>
<evidence type="ECO:0000256" key="4">
    <source>
        <dbReference type="ARBA" id="ARBA00022597"/>
    </source>
</evidence>
<dbReference type="GO" id="GO:0016301">
    <property type="term" value="F:kinase activity"/>
    <property type="evidence" value="ECO:0007669"/>
    <property type="project" value="UniProtKB-KW"/>
</dbReference>
<evidence type="ECO:0000313" key="9">
    <source>
        <dbReference type="EMBL" id="EOL48804.1"/>
    </source>
</evidence>
<feature type="domain" description="PTS EIIA type-4" evidence="8">
    <location>
        <begin position="2"/>
        <end position="122"/>
    </location>
</feature>
<dbReference type="PANTHER" id="PTHR33799:SF1">
    <property type="entry name" value="PTS SYSTEM MANNOSE-SPECIFIC EIIAB COMPONENT-RELATED"/>
    <property type="match status" value="1"/>
</dbReference>
<comment type="caution">
    <text evidence="9">The sequence shown here is derived from an EMBL/GenBank/DDBJ whole genome shotgun (WGS) entry which is preliminary data.</text>
</comment>
<dbReference type="PROSITE" id="PS51096">
    <property type="entry name" value="PTS_EIIA_TYPE_4"/>
    <property type="match status" value="1"/>
</dbReference>
<dbReference type="PANTHER" id="PTHR33799">
    <property type="entry name" value="PTS PERMEASE-RELATED-RELATED"/>
    <property type="match status" value="1"/>
</dbReference>
<evidence type="ECO:0000256" key="5">
    <source>
        <dbReference type="ARBA" id="ARBA00022679"/>
    </source>
</evidence>